<dbReference type="InterPro" id="IPR001789">
    <property type="entry name" value="Sig_transdc_resp-reg_receiver"/>
</dbReference>
<evidence type="ECO:0000256" key="16">
    <source>
        <dbReference type="PROSITE-ProRule" id="PRU00110"/>
    </source>
</evidence>
<dbReference type="SUPFAM" id="SSF55785">
    <property type="entry name" value="PYP-like sensor domain (PAS domain)"/>
    <property type="match status" value="2"/>
</dbReference>
<dbReference type="InterPro" id="IPR000014">
    <property type="entry name" value="PAS"/>
</dbReference>
<dbReference type="CDD" id="cd00130">
    <property type="entry name" value="PAS"/>
    <property type="match status" value="1"/>
</dbReference>
<dbReference type="SUPFAM" id="SSF52172">
    <property type="entry name" value="CheY-like"/>
    <property type="match status" value="2"/>
</dbReference>
<dbReference type="InterPro" id="IPR036641">
    <property type="entry name" value="HPT_dom_sf"/>
</dbReference>
<dbReference type="GO" id="GO:0000155">
    <property type="term" value="F:phosphorelay sensor kinase activity"/>
    <property type="evidence" value="ECO:0007669"/>
    <property type="project" value="InterPro"/>
</dbReference>
<dbReference type="InterPro" id="IPR003661">
    <property type="entry name" value="HisK_dim/P_dom"/>
</dbReference>
<dbReference type="SMART" id="SM00387">
    <property type="entry name" value="HATPase_c"/>
    <property type="match status" value="1"/>
</dbReference>
<dbReference type="PRINTS" id="PR00344">
    <property type="entry name" value="BCTRLSENSOR"/>
</dbReference>
<dbReference type="InterPro" id="IPR000700">
    <property type="entry name" value="PAS-assoc_C"/>
</dbReference>
<evidence type="ECO:0000256" key="9">
    <source>
        <dbReference type="ARBA" id="ARBA00022777"/>
    </source>
</evidence>
<dbReference type="CDD" id="cd16922">
    <property type="entry name" value="HATPase_EvgS-ArcB-TorS-like"/>
    <property type="match status" value="1"/>
</dbReference>
<evidence type="ECO:0000313" key="24">
    <source>
        <dbReference type="EMBL" id="SBS28699.1"/>
    </source>
</evidence>
<evidence type="ECO:0000256" key="14">
    <source>
        <dbReference type="ARBA" id="ARBA00064003"/>
    </source>
</evidence>
<dbReference type="CDD" id="cd00088">
    <property type="entry name" value="HPT"/>
    <property type="match status" value="1"/>
</dbReference>
<dbReference type="PANTHER" id="PTHR45339:SF1">
    <property type="entry name" value="HYBRID SIGNAL TRANSDUCTION HISTIDINE KINASE J"/>
    <property type="match status" value="1"/>
</dbReference>
<dbReference type="GO" id="GO:0005886">
    <property type="term" value="C:plasma membrane"/>
    <property type="evidence" value="ECO:0007669"/>
    <property type="project" value="UniProtKB-SubCell"/>
</dbReference>
<dbReference type="SUPFAM" id="SSF53850">
    <property type="entry name" value="Periplasmic binding protein-like II"/>
    <property type="match status" value="2"/>
</dbReference>
<evidence type="ECO:0000259" key="23">
    <source>
        <dbReference type="PROSITE" id="PS50894"/>
    </source>
</evidence>
<accession>A0A1A8TAX1</accession>
<dbReference type="InterPro" id="IPR003594">
    <property type="entry name" value="HATPase_dom"/>
</dbReference>
<evidence type="ECO:0000256" key="6">
    <source>
        <dbReference type="ARBA" id="ARBA00022679"/>
    </source>
</evidence>
<dbReference type="InterPro" id="IPR008207">
    <property type="entry name" value="Sig_transdc_His_kin_Hpt_dom"/>
</dbReference>
<dbReference type="PROSITE" id="PS50110">
    <property type="entry name" value="RESPONSE_REGULATORY"/>
    <property type="match status" value="2"/>
</dbReference>
<dbReference type="SMART" id="SM00091">
    <property type="entry name" value="PAS"/>
    <property type="match status" value="2"/>
</dbReference>
<evidence type="ECO:0000259" key="21">
    <source>
        <dbReference type="PROSITE" id="PS50112"/>
    </source>
</evidence>
<feature type="domain" description="HPt" evidence="23">
    <location>
        <begin position="1886"/>
        <end position="1983"/>
    </location>
</feature>
<keyword evidence="5 17" id="KW-0597">Phosphoprotein</keyword>
<keyword evidence="7 18" id="KW-0812">Transmembrane</keyword>
<dbReference type="InterPro" id="IPR011006">
    <property type="entry name" value="CheY-like_superfamily"/>
</dbReference>
<evidence type="ECO:0000259" key="20">
    <source>
        <dbReference type="PROSITE" id="PS50110"/>
    </source>
</evidence>
<feature type="domain" description="PAC" evidence="22">
    <location>
        <begin position="1277"/>
        <end position="1329"/>
    </location>
</feature>
<comment type="subunit">
    <text evidence="14">At low DSF concentrations, interacts with RpfF.</text>
</comment>
<proteinExistence type="predicted"/>
<feature type="modified residue" description="4-aspartylphosphate" evidence="17">
    <location>
        <position position="1776"/>
    </location>
</feature>
<dbReference type="CDD" id="cd00082">
    <property type="entry name" value="HisKA"/>
    <property type="match status" value="1"/>
</dbReference>
<dbReference type="GO" id="GO:0005524">
    <property type="term" value="F:ATP binding"/>
    <property type="evidence" value="ECO:0007669"/>
    <property type="project" value="UniProtKB-KW"/>
</dbReference>
<keyword evidence="6 24" id="KW-0808">Transferase</keyword>
<keyword evidence="25" id="KW-1185">Reference proteome</keyword>
<evidence type="ECO:0000256" key="2">
    <source>
        <dbReference type="ARBA" id="ARBA00004651"/>
    </source>
</evidence>
<feature type="transmembrane region" description="Helical" evidence="18">
    <location>
        <begin position="724"/>
        <end position="742"/>
    </location>
</feature>
<evidence type="ECO:0000256" key="18">
    <source>
        <dbReference type="SAM" id="Phobius"/>
    </source>
</evidence>
<keyword evidence="8" id="KW-0547">Nucleotide-binding</keyword>
<dbReference type="SUPFAM" id="SSF47384">
    <property type="entry name" value="Homodimeric domain of signal transducing histidine kinase"/>
    <property type="match status" value="1"/>
</dbReference>
<dbReference type="InterPro" id="IPR001638">
    <property type="entry name" value="Solute-binding_3/MltF_N"/>
</dbReference>
<dbReference type="PROSITE" id="PS50112">
    <property type="entry name" value="PAS"/>
    <property type="match status" value="2"/>
</dbReference>
<keyword evidence="10" id="KW-0067">ATP-binding</keyword>
<dbReference type="CDD" id="cd17546">
    <property type="entry name" value="REC_hyHK_CKI1_RcsC-like"/>
    <property type="match status" value="2"/>
</dbReference>
<dbReference type="EC" id="2.7.13.3" evidence="3"/>
<organism evidence="24 25">
    <name type="scientific">Marinomonas aquimarina</name>
    <dbReference type="NCBI Taxonomy" id="295068"/>
    <lineage>
        <taxon>Bacteria</taxon>
        <taxon>Pseudomonadati</taxon>
        <taxon>Pseudomonadota</taxon>
        <taxon>Gammaproteobacteria</taxon>
        <taxon>Oceanospirillales</taxon>
        <taxon>Oceanospirillaceae</taxon>
        <taxon>Marinomonas</taxon>
    </lineage>
</organism>
<dbReference type="Gene3D" id="3.30.450.20">
    <property type="entry name" value="PAS domain"/>
    <property type="match status" value="2"/>
</dbReference>
<dbReference type="NCBIfam" id="TIGR00229">
    <property type="entry name" value="sensory_box"/>
    <property type="match status" value="2"/>
</dbReference>
<evidence type="ECO:0000256" key="7">
    <source>
        <dbReference type="ARBA" id="ARBA00022692"/>
    </source>
</evidence>
<gene>
    <name evidence="24" type="primary">barA_2</name>
    <name evidence="24" type="ORF">MAQ5080_01177</name>
</gene>
<feature type="domain" description="PAS" evidence="21">
    <location>
        <begin position="1076"/>
        <end position="1130"/>
    </location>
</feature>
<keyword evidence="12" id="KW-0902">Two-component regulatory system</keyword>
<dbReference type="Gene3D" id="1.20.120.160">
    <property type="entry name" value="HPT domain"/>
    <property type="match status" value="1"/>
</dbReference>
<keyword evidence="9 24" id="KW-0418">Kinase</keyword>
<dbReference type="FunFam" id="1.10.287.130:FF:000002">
    <property type="entry name" value="Two-component osmosensing histidine kinase"/>
    <property type="match status" value="1"/>
</dbReference>
<dbReference type="Pfam" id="PF00512">
    <property type="entry name" value="HisKA"/>
    <property type="match status" value="1"/>
</dbReference>
<dbReference type="InterPro" id="IPR036097">
    <property type="entry name" value="HisK_dim/P_sf"/>
</dbReference>
<evidence type="ECO:0000256" key="12">
    <source>
        <dbReference type="ARBA" id="ARBA00023012"/>
    </source>
</evidence>
<dbReference type="Pfam" id="PF02518">
    <property type="entry name" value="HATPase_c"/>
    <property type="match status" value="1"/>
</dbReference>
<feature type="modified residue" description="Phosphohistidine" evidence="16">
    <location>
        <position position="1925"/>
    </location>
</feature>
<feature type="transmembrane region" description="Helical" evidence="18">
    <location>
        <begin position="682"/>
        <end position="703"/>
    </location>
</feature>
<evidence type="ECO:0000256" key="8">
    <source>
        <dbReference type="ARBA" id="ARBA00022741"/>
    </source>
</evidence>
<dbReference type="STRING" id="295068.MAQ5080_01177"/>
<comment type="catalytic activity">
    <reaction evidence="1">
        <text>ATP + protein L-histidine = ADP + protein N-phospho-L-histidine.</text>
        <dbReference type="EC" id="2.7.13.3"/>
    </reaction>
</comment>
<evidence type="ECO:0000256" key="5">
    <source>
        <dbReference type="ARBA" id="ARBA00022553"/>
    </source>
</evidence>
<dbReference type="Gene3D" id="3.40.50.2300">
    <property type="match status" value="2"/>
</dbReference>
<dbReference type="InterPro" id="IPR036890">
    <property type="entry name" value="HATPase_C_sf"/>
</dbReference>
<dbReference type="Pfam" id="PF00497">
    <property type="entry name" value="SBP_bac_3"/>
    <property type="match status" value="2"/>
</dbReference>
<feature type="domain" description="Histidine kinase" evidence="19">
    <location>
        <begin position="1340"/>
        <end position="1561"/>
    </location>
</feature>
<evidence type="ECO:0000259" key="22">
    <source>
        <dbReference type="PROSITE" id="PS50113"/>
    </source>
</evidence>
<reference evidence="24 25" key="1">
    <citation type="submission" date="2016-06" db="EMBL/GenBank/DDBJ databases">
        <authorList>
            <person name="Kjaerup R.B."/>
            <person name="Dalgaard T.S."/>
            <person name="Juul-Madsen H.R."/>
        </authorList>
    </citation>
    <scope>NUCLEOTIDE SEQUENCE [LARGE SCALE GENOMIC DNA]</scope>
    <source>
        <strain evidence="24 25">CECT 5080</strain>
    </source>
</reference>
<dbReference type="SMART" id="SM00062">
    <property type="entry name" value="PBPb"/>
    <property type="match status" value="2"/>
</dbReference>
<evidence type="ECO:0000256" key="4">
    <source>
        <dbReference type="ARBA" id="ARBA00022475"/>
    </source>
</evidence>
<evidence type="ECO:0000256" key="13">
    <source>
        <dbReference type="ARBA" id="ARBA00023136"/>
    </source>
</evidence>
<dbReference type="Pfam" id="PF08448">
    <property type="entry name" value="PAS_4"/>
    <property type="match status" value="1"/>
</dbReference>
<dbReference type="PROSITE" id="PS51257">
    <property type="entry name" value="PROKAR_LIPOPROTEIN"/>
    <property type="match status" value="1"/>
</dbReference>
<dbReference type="Gene3D" id="3.40.190.10">
    <property type="entry name" value="Periplasmic binding protein-like II"/>
    <property type="match status" value="4"/>
</dbReference>
<evidence type="ECO:0000256" key="3">
    <source>
        <dbReference type="ARBA" id="ARBA00012438"/>
    </source>
</evidence>
<evidence type="ECO:0000256" key="1">
    <source>
        <dbReference type="ARBA" id="ARBA00000085"/>
    </source>
</evidence>
<dbReference type="RefSeq" id="WP_067206837.1">
    <property type="nucleotide sequence ID" value="NZ_FLOC01000005.1"/>
</dbReference>
<keyword evidence="4" id="KW-1003">Cell membrane</keyword>
<comment type="subcellular location">
    <subcellularLocation>
        <location evidence="2">Cell membrane</location>
        <topology evidence="2">Multi-pass membrane protein</topology>
    </subcellularLocation>
</comment>
<evidence type="ECO:0000256" key="15">
    <source>
        <dbReference type="ARBA" id="ARBA00068150"/>
    </source>
</evidence>
<dbReference type="Pfam" id="PF01627">
    <property type="entry name" value="Hpt"/>
    <property type="match status" value="1"/>
</dbReference>
<dbReference type="InterPro" id="IPR004358">
    <property type="entry name" value="Sig_transdc_His_kin-like_C"/>
</dbReference>
<feature type="domain" description="PAS" evidence="21">
    <location>
        <begin position="1204"/>
        <end position="1274"/>
    </location>
</feature>
<dbReference type="Gene3D" id="1.10.287.130">
    <property type="match status" value="1"/>
</dbReference>
<dbReference type="InterPro" id="IPR005467">
    <property type="entry name" value="His_kinase_dom"/>
</dbReference>
<dbReference type="Pfam" id="PF00072">
    <property type="entry name" value="Response_reg"/>
    <property type="match status" value="2"/>
</dbReference>
<dbReference type="PROSITE" id="PS50894">
    <property type="entry name" value="HPT"/>
    <property type="match status" value="1"/>
</dbReference>
<dbReference type="PROSITE" id="PS50109">
    <property type="entry name" value="HIS_KIN"/>
    <property type="match status" value="1"/>
</dbReference>
<dbReference type="SUPFAM" id="SSF55874">
    <property type="entry name" value="ATPase domain of HSP90 chaperone/DNA topoisomerase II/histidine kinase"/>
    <property type="match status" value="1"/>
</dbReference>
<evidence type="ECO:0000256" key="11">
    <source>
        <dbReference type="ARBA" id="ARBA00022989"/>
    </source>
</evidence>
<evidence type="ECO:0000256" key="17">
    <source>
        <dbReference type="PROSITE-ProRule" id="PRU00169"/>
    </source>
</evidence>
<sequence length="2130" mass="234410">MMIALIRLVRGGLLVLLMLSCGLGRVAWALEERNSTDELLQLLELTQELTLQDEILTSSITTYSYSGDQQWLSRYQEAAQMFDDTLFAIKENYQGGDRLISLIHGANESLLAIEERVRVEVGRRDLSTAIALLQSTDYLENKSQLIEAIDSLSNLIDEELSGVIENSEQSSLMTLDRVVTSGIGLTEAEQAWIAANPTVLVGKEVDWPPFNFINQAGDHVGITIDILELIAKKTGLRFRFSEPAAYAQLHEQLKSGDIDVIGAAYFSEDRSEYALHTPSYILLREFVFTRSGSDIATMSDLKGRSLAIPSGYSTIGIIQETMPEVNIVETSSIIEAIEQVLAGQVDATIDSQSVVEYYLRENALSGLRSFPSELGSSPLRMLVNGDRPMLHKILTKAIVSITRDERVSILSNWLKPEQSGARGQSTSRANLSNEQLMWLNNHPVISFGADNDWRPFEFLDENGHHKGMIADYLKLLGAQLGVEFQLKSEENWSAMIAQAKSGEIDILPGLTPTPSREDDFLFTDSYLSLPTVIITRKETPKATSIEDIQDFKFGAITGYASSQWLKENYPELEIIPVANLTEGLEQVANGTLDAMLANQFSALDRVAALGLTNLKNNFRTEFSYDLAIGVRKDWPELVEIFNRAFQAITPAQRDRIRSKWISVGLDVETEQVVEASTVGIPIIRVILITVGLAAIFLLAAWWLSRKGGDALLLYQSGRFRALGMLGLCVILVLIWALSWSALTREEAIARERAGQSLQTVLHATHESLRFWVQSRLQLVTVIANEAGLNTMFAEARRQAEWTANNEGLESLMQRSNVSGEDWQYYMVLSDGTPVFDNTPSLEHILSEVKSRVFAGESLFIPPVKRSATEAAEVFIAAPVVDYSGNVIAAIIAAIDADSVLNAILRKGRIGDTGETYMFDGAGVLLTQSRFIRELEQLLPQTEPGYIQLTSPASFQPERPEALASLIQPVANAIEGDSGLNTNGALGYLETRVISSWTWDPVLGVGLATEISEAEALRGFYISRATLYLVLGAALLLSLSLMAINTWIGARATRSLIRARDDLEIKVAERTTELSQSKDQFMNLLESAPDPMVITDKDGRITILNRRAQQLFGYEKEEILGQHVEMLMPESARKRHVRHRYNYMTKPKVLSMGEEVELTALSKAGKHIPVEVSLSPIETSNGLLVATSLRDITQRKESERALAESRKLLQSVLDNSPALTYMKDIEGRYILVNKVWESVVNLKFDSAIGKTDFEILPKEVAEEFALNDRQVAETGETLRFEETIKFADGSDHIFVSFKFPVYDTDGKLYAIGGISTDISELVEAREEAFEANKAKGEFLANMSHEIRTPMNAVIGMSYLALQTELTPRQEDYLNKIHSAANALLGIINDILDFSKIEAGKLELENISFNLDETLSNLTNMMLVKAQEKDLQLLLSVESDVPKGLIGDPLRIGQILINLVNNAVKFTETGEIVLNISVDDLKDDHVKLLISVADTGIGMTPEQCAGLFQSFSQADASTTRKYGGTGLGLSICKNLTQMMNGDIWVESVSGQGSTFFFTVELGLDANAEQLEILPDPDLRGLPVLIVDDSAVARQILEQTAESLTFEPMLVASGAEALELIAKNDQAGCPFSIVFVDWKMPGMDGLEFNKRLRSMTELASPPKVVVVTSYDTNEVLRRVGDTVSSVLSKPVTASALLDASMYALGRDAQPNSSFAKASDETIASSVSGANILLVEDNEINQQVATELLERAGMRVDIASDGELALNRIKEKPYDIVLMDLQMPVMDGFEATRAIRNDSHYKDLPIVAMTANAMSGDKERCLEAGMQDHIAKPIDPVELYKALVKWITPREGLGEAQRAAPLAQQDGMDYALPNLEELNIEAGLMRLGGNRKLYRELIQRFIKDQAESAEEIDAAIAAGDLALAERLAHTVKGVAGNLGAEGIQSIAKRLETAIAEQQLDSVAPVLSDFSQQMATLIAGLLEFESEHELVASSAPSSSASQQQCVTVLTQLRRYLEQDDGDAEDCFIENRKMINAVVATDLVTQLAEKIENFDYEGALAVLSKIESELPVSDIHAGIQELLALLDNDDGDALDKFAGLSDELALQMDAEVFEALRNAIDDFEFGRAAEILRSAS</sequence>
<dbReference type="PROSITE" id="PS50113">
    <property type="entry name" value="PAC"/>
    <property type="match status" value="2"/>
</dbReference>
<evidence type="ECO:0000256" key="10">
    <source>
        <dbReference type="ARBA" id="ARBA00022840"/>
    </source>
</evidence>
<feature type="domain" description="PAC" evidence="22">
    <location>
        <begin position="1153"/>
        <end position="1203"/>
    </location>
</feature>
<feature type="domain" description="Response regulatory" evidence="20">
    <location>
        <begin position="1727"/>
        <end position="1843"/>
    </location>
</feature>
<feature type="modified residue" description="4-aspartylphosphate" evidence="17">
    <location>
        <position position="1634"/>
    </location>
</feature>
<name>A0A1A8TAX1_9GAMM</name>
<keyword evidence="11 18" id="KW-1133">Transmembrane helix</keyword>
<dbReference type="SMART" id="SM00388">
    <property type="entry name" value="HisKA"/>
    <property type="match status" value="1"/>
</dbReference>
<dbReference type="PANTHER" id="PTHR45339">
    <property type="entry name" value="HYBRID SIGNAL TRANSDUCTION HISTIDINE KINASE J"/>
    <property type="match status" value="1"/>
</dbReference>
<dbReference type="SUPFAM" id="SSF47226">
    <property type="entry name" value="Histidine-containing phosphotransfer domain, HPT domain"/>
    <property type="match status" value="1"/>
</dbReference>
<evidence type="ECO:0000259" key="19">
    <source>
        <dbReference type="PROSITE" id="PS50109"/>
    </source>
</evidence>
<dbReference type="Gene3D" id="3.30.565.10">
    <property type="entry name" value="Histidine kinase-like ATPase, C-terminal domain"/>
    <property type="match status" value="1"/>
</dbReference>
<feature type="domain" description="Response regulatory" evidence="20">
    <location>
        <begin position="1580"/>
        <end position="1701"/>
    </location>
</feature>
<dbReference type="InterPro" id="IPR035965">
    <property type="entry name" value="PAS-like_dom_sf"/>
</dbReference>
<dbReference type="SMART" id="SM00448">
    <property type="entry name" value="REC"/>
    <property type="match status" value="2"/>
</dbReference>
<dbReference type="Proteomes" id="UP000092627">
    <property type="component" value="Unassembled WGS sequence"/>
</dbReference>
<evidence type="ECO:0000313" key="25">
    <source>
        <dbReference type="Proteomes" id="UP000092627"/>
    </source>
</evidence>
<dbReference type="SMART" id="SM00073">
    <property type="entry name" value="HPT"/>
    <property type="match status" value="1"/>
</dbReference>
<dbReference type="EMBL" id="FLOC01000005">
    <property type="protein sequence ID" value="SBS28699.1"/>
    <property type="molecule type" value="Genomic_DNA"/>
</dbReference>
<dbReference type="CDD" id="cd01007">
    <property type="entry name" value="PBP2_BvgS_HisK_like"/>
    <property type="match status" value="2"/>
</dbReference>
<keyword evidence="13 18" id="KW-0472">Membrane</keyword>
<dbReference type="Pfam" id="PF13426">
    <property type="entry name" value="PAS_9"/>
    <property type="match status" value="1"/>
</dbReference>
<dbReference type="FunFam" id="3.30.565.10:FF:000010">
    <property type="entry name" value="Sensor histidine kinase RcsC"/>
    <property type="match status" value="1"/>
</dbReference>
<protein>
    <recommendedName>
        <fullName evidence="15">Sensory/regulatory protein RpfC</fullName>
        <ecNumber evidence="3">2.7.13.3</ecNumber>
    </recommendedName>
</protein>
<dbReference type="OrthoDB" id="9810730at2"/>
<dbReference type="InterPro" id="IPR013656">
    <property type="entry name" value="PAS_4"/>
</dbReference>